<dbReference type="RefSeq" id="WP_201430312.1">
    <property type="nucleotide sequence ID" value="NZ_JAEQBW010000002.1"/>
</dbReference>
<evidence type="ECO:0000313" key="6">
    <source>
        <dbReference type="Proteomes" id="UP000611723"/>
    </source>
</evidence>
<dbReference type="Pfam" id="PF07719">
    <property type="entry name" value="TPR_2"/>
    <property type="match status" value="1"/>
</dbReference>
<dbReference type="PROSITE" id="PS50005">
    <property type="entry name" value="TPR"/>
    <property type="match status" value="1"/>
</dbReference>
<evidence type="ECO:0000256" key="2">
    <source>
        <dbReference type="ARBA" id="ARBA00022803"/>
    </source>
</evidence>
<keyword evidence="6" id="KW-1185">Reference proteome</keyword>
<evidence type="ECO:0000256" key="1">
    <source>
        <dbReference type="ARBA" id="ARBA00022737"/>
    </source>
</evidence>
<feature type="repeat" description="TPR" evidence="3">
    <location>
        <begin position="102"/>
        <end position="135"/>
    </location>
</feature>
<dbReference type="SUPFAM" id="SSF48452">
    <property type="entry name" value="TPR-like"/>
    <property type="match status" value="1"/>
</dbReference>
<protein>
    <submittedName>
        <fullName evidence="5">Tetratricopeptide repeat protein</fullName>
    </submittedName>
</protein>
<feature type="compositionally biased region" description="Basic and acidic residues" evidence="4">
    <location>
        <begin position="164"/>
        <end position="184"/>
    </location>
</feature>
<organism evidence="5 6">
    <name type="scientific">Marivirga aurantiaca</name>
    <dbReference type="NCBI Taxonomy" id="2802615"/>
    <lineage>
        <taxon>Bacteria</taxon>
        <taxon>Pseudomonadati</taxon>
        <taxon>Bacteroidota</taxon>
        <taxon>Cytophagia</taxon>
        <taxon>Cytophagales</taxon>
        <taxon>Marivirgaceae</taxon>
        <taxon>Marivirga</taxon>
    </lineage>
</organism>
<dbReference type="AlphaFoldDB" id="A0A934WXI5"/>
<feature type="compositionally biased region" description="Basic and acidic residues" evidence="4">
    <location>
        <begin position="255"/>
        <end position="266"/>
    </location>
</feature>
<dbReference type="Gene3D" id="1.25.40.10">
    <property type="entry name" value="Tetratricopeptide repeat domain"/>
    <property type="match status" value="1"/>
</dbReference>
<evidence type="ECO:0000256" key="3">
    <source>
        <dbReference type="PROSITE-ProRule" id="PRU00339"/>
    </source>
</evidence>
<dbReference type="EMBL" id="JAEQBW010000002">
    <property type="protein sequence ID" value="MBK6264635.1"/>
    <property type="molecule type" value="Genomic_DNA"/>
</dbReference>
<dbReference type="InterPro" id="IPR019734">
    <property type="entry name" value="TPR_rpt"/>
</dbReference>
<comment type="caution">
    <text evidence="5">The sequence shown here is derived from an EMBL/GenBank/DDBJ whole genome shotgun (WGS) entry which is preliminary data.</text>
</comment>
<dbReference type="PROSITE" id="PS50293">
    <property type="entry name" value="TPR_REGION"/>
    <property type="match status" value="1"/>
</dbReference>
<dbReference type="Proteomes" id="UP000611723">
    <property type="component" value="Unassembled WGS sequence"/>
</dbReference>
<proteinExistence type="predicted"/>
<feature type="compositionally biased region" description="Basic and acidic residues" evidence="4">
    <location>
        <begin position="191"/>
        <end position="239"/>
    </location>
</feature>
<name>A0A934WXI5_9BACT</name>
<feature type="region of interest" description="Disordered" evidence="4">
    <location>
        <begin position="150"/>
        <end position="266"/>
    </location>
</feature>
<accession>A0A934WXI5</accession>
<dbReference type="InterPro" id="IPR011990">
    <property type="entry name" value="TPR-like_helical_dom_sf"/>
</dbReference>
<dbReference type="InterPro" id="IPR013105">
    <property type="entry name" value="TPR_2"/>
</dbReference>
<evidence type="ECO:0000256" key="4">
    <source>
        <dbReference type="SAM" id="MobiDB-lite"/>
    </source>
</evidence>
<evidence type="ECO:0000313" key="5">
    <source>
        <dbReference type="EMBL" id="MBK6264635.1"/>
    </source>
</evidence>
<reference evidence="5" key="1">
    <citation type="submission" date="2021-01" db="EMBL/GenBank/DDBJ databases">
        <title>Marivirga aurantiaca sp. nov., isolated from intertidal surface sediments.</title>
        <authorList>
            <person name="Zhang M."/>
        </authorList>
    </citation>
    <scope>NUCLEOTIDE SEQUENCE</scope>
    <source>
        <strain evidence="5">S37H4</strain>
    </source>
</reference>
<dbReference type="Pfam" id="PF13432">
    <property type="entry name" value="TPR_16"/>
    <property type="match status" value="1"/>
</dbReference>
<keyword evidence="2 3" id="KW-0802">TPR repeat</keyword>
<dbReference type="SMART" id="SM00028">
    <property type="entry name" value="TPR"/>
    <property type="match status" value="3"/>
</dbReference>
<gene>
    <name evidence="5" type="ORF">JKA74_06260</name>
</gene>
<keyword evidence="1" id="KW-0677">Repeat</keyword>
<feature type="compositionally biased region" description="Acidic residues" evidence="4">
    <location>
        <begin position="240"/>
        <end position="250"/>
    </location>
</feature>
<sequence>MNSKIIFIILLGFIFSLNVLAIDPVSKIAKANKAKELAKEAYINGKYQEAIKHYSYLLDSLNYESEEAQLNRAHSYFQLKDTINAFDNYRSLSTASSKDIQSRAFLQMGNLSEQQKEYENALSYFKEALKANPANQEARYNYELLKKKMKEQEENQDQQQDQQDQDKDQQDKKEENKEQESKEDQDSESQQQKDDQEKSQEDKEAEQNQQKEDGEQSKDEQEQKSDAEQKKDQEQKQNEDTQEVESEEQQPMEPSTREKLEQMNVSEEKAKMILEALRNKEAQYFQQMRKKATERPKSNKPDW</sequence>